<feature type="compositionally biased region" description="Low complexity" evidence="1">
    <location>
        <begin position="122"/>
        <end position="137"/>
    </location>
</feature>
<comment type="caution">
    <text evidence="2">The sequence shown here is derived from an EMBL/GenBank/DDBJ whole genome shotgun (WGS) entry which is preliminary data.</text>
</comment>
<name>A0A9P9ENE3_9HYPO</name>
<feature type="region of interest" description="Disordered" evidence="1">
    <location>
        <begin position="108"/>
        <end position="137"/>
    </location>
</feature>
<dbReference type="InterPro" id="IPR051616">
    <property type="entry name" value="Cul2-RING_E3_ligase_SR"/>
</dbReference>
<dbReference type="InterPro" id="IPR036770">
    <property type="entry name" value="Ankyrin_rpt-contain_sf"/>
</dbReference>
<proteinExistence type="predicted"/>
<dbReference type="EMBL" id="JAGMUU010000013">
    <property type="protein sequence ID" value="KAH7140211.1"/>
    <property type="molecule type" value="Genomic_DNA"/>
</dbReference>
<feature type="compositionally biased region" description="Polar residues" evidence="1">
    <location>
        <begin position="1"/>
        <end position="13"/>
    </location>
</feature>
<accession>A0A9P9ENE3</accession>
<reference evidence="2" key="1">
    <citation type="journal article" date="2021" name="Nat. Commun.">
        <title>Genetic determinants of endophytism in the Arabidopsis root mycobiome.</title>
        <authorList>
            <person name="Mesny F."/>
            <person name="Miyauchi S."/>
            <person name="Thiergart T."/>
            <person name="Pickel B."/>
            <person name="Atanasova L."/>
            <person name="Karlsson M."/>
            <person name="Huettel B."/>
            <person name="Barry K.W."/>
            <person name="Haridas S."/>
            <person name="Chen C."/>
            <person name="Bauer D."/>
            <person name="Andreopoulos W."/>
            <person name="Pangilinan J."/>
            <person name="LaButti K."/>
            <person name="Riley R."/>
            <person name="Lipzen A."/>
            <person name="Clum A."/>
            <person name="Drula E."/>
            <person name="Henrissat B."/>
            <person name="Kohler A."/>
            <person name="Grigoriev I.V."/>
            <person name="Martin F.M."/>
            <person name="Hacquard S."/>
        </authorList>
    </citation>
    <scope>NUCLEOTIDE SEQUENCE</scope>
    <source>
        <strain evidence="2">MPI-CAGE-AT-0021</strain>
    </source>
</reference>
<feature type="region of interest" description="Disordered" evidence="1">
    <location>
        <begin position="1"/>
        <end position="62"/>
    </location>
</feature>
<evidence type="ECO:0000313" key="3">
    <source>
        <dbReference type="Proteomes" id="UP000717696"/>
    </source>
</evidence>
<dbReference type="Gene3D" id="1.25.40.20">
    <property type="entry name" value="Ankyrin repeat-containing domain"/>
    <property type="match status" value="1"/>
</dbReference>
<evidence type="ECO:0000313" key="2">
    <source>
        <dbReference type="EMBL" id="KAH7140211.1"/>
    </source>
</evidence>
<dbReference type="Proteomes" id="UP000717696">
    <property type="component" value="Unassembled WGS sequence"/>
</dbReference>
<evidence type="ECO:0008006" key="4">
    <source>
        <dbReference type="Google" id="ProtNLM"/>
    </source>
</evidence>
<evidence type="ECO:0000256" key="1">
    <source>
        <dbReference type="SAM" id="MobiDB-lite"/>
    </source>
</evidence>
<keyword evidence="3" id="KW-1185">Reference proteome</keyword>
<dbReference type="SUPFAM" id="SSF48403">
    <property type="entry name" value="Ankyrin repeat"/>
    <property type="match status" value="1"/>
</dbReference>
<organism evidence="2 3">
    <name type="scientific">Dactylonectria estremocensis</name>
    <dbReference type="NCBI Taxonomy" id="1079267"/>
    <lineage>
        <taxon>Eukaryota</taxon>
        <taxon>Fungi</taxon>
        <taxon>Dikarya</taxon>
        <taxon>Ascomycota</taxon>
        <taxon>Pezizomycotina</taxon>
        <taxon>Sordariomycetes</taxon>
        <taxon>Hypocreomycetidae</taxon>
        <taxon>Hypocreales</taxon>
        <taxon>Nectriaceae</taxon>
        <taxon>Dactylonectria</taxon>
    </lineage>
</organism>
<dbReference type="AlphaFoldDB" id="A0A9P9ENE3"/>
<dbReference type="PANTHER" id="PTHR46224">
    <property type="entry name" value="ANKYRIN REPEAT FAMILY PROTEIN"/>
    <property type="match status" value="1"/>
</dbReference>
<protein>
    <recommendedName>
        <fullName evidence="4">Ankyrin</fullName>
    </recommendedName>
</protein>
<sequence>MEQMSILSSYAESSYKETLTEPTELPDYQRSPSLATIEEGSPVQATERGDNSTPTGPALSTVPNLTIFSKTIKGQTTSQVLPSHMLLNRGSSQSDSSLTEVLPTESTQLNWGASPPSHRIIRSNTPPRDSTSTTDCDTSSRFCFDQIEDFSEEVEAIARRVCRDELLIKSSQANRKTMNERQRREVDAVLQSSIRLGTADGIRTAVTNGADINCLPNPDTLPQSFKNALYGSEDEKTFELLRCGADPNFKISVTNPTYQRVRYTALTYAVKSMNEPAVWALYAAGAKVNVRRDDIHCPHCSPTDNTVAKACSTPLLTALTTGESQSTALRIVRFLLANGADPSDSGCDKPDSGTPAVSPLSPLSAALFIYHRSGVISFVELLIEAGAKGNFERIPSRESWNESTNPFFAATEDVAILRLIAPGVDKASAYLWKNVICMKAGTIEPEVISVLMDEPYFQKDYLHFLILNYMDYGVLGWERLCRVVGLFLKKGADPRVSAAFAYTKRGLFRSGVATESVSAIELAQNIRTSKRRRRVVNLLEGPHKQSVWIVYRKGKVWSSHFWDSLSSG</sequence>
<gene>
    <name evidence="2" type="ORF">B0J13DRAFT_62454</name>
</gene>
<dbReference type="PANTHER" id="PTHR46224:SF64">
    <property type="entry name" value="IQ MOTIF AND ANKYRIN REPEAT DOMAIN-CONTAINING PROTEIN 1"/>
    <property type="match status" value="1"/>
</dbReference>